<dbReference type="PANTHER" id="PTHR42856:SF1">
    <property type="entry name" value="ACYL-COENZYME A THIOESTERASE PAAI"/>
    <property type="match status" value="1"/>
</dbReference>
<reference evidence="3 4" key="1">
    <citation type="submission" date="2019-06" db="EMBL/GenBank/DDBJ databases">
        <title>Whole genome sequence for Rhodospirillaceae sp. R148.</title>
        <authorList>
            <person name="Wang G."/>
        </authorList>
    </citation>
    <scope>NUCLEOTIDE SEQUENCE [LARGE SCALE GENOMIC DNA]</scope>
    <source>
        <strain evidence="3 4">R148</strain>
    </source>
</reference>
<dbReference type="InterPro" id="IPR006683">
    <property type="entry name" value="Thioestr_dom"/>
</dbReference>
<sequence length="143" mass="15479">MTSENKSHGRRDADGALIFQNDTGAQESMGYMARVYPEHTDVLLTIGPQHRNRREVLHGGIIVTVMDSACGYACSRHAAEDAGIPFVTMSLTTNFIAPVAEGTIRATGRVTGGGYKTLFCEAEVRSEDDRLIATATGVFKRSK</sequence>
<dbReference type="GO" id="GO:0016289">
    <property type="term" value="F:acyl-CoA hydrolase activity"/>
    <property type="evidence" value="ECO:0007669"/>
    <property type="project" value="UniProtKB-ARBA"/>
</dbReference>
<protein>
    <submittedName>
        <fullName evidence="3">PaaI family thioesterase</fullName>
    </submittedName>
</protein>
<dbReference type="AlphaFoldDB" id="A0A545U101"/>
<evidence type="ECO:0000313" key="4">
    <source>
        <dbReference type="Proteomes" id="UP000315252"/>
    </source>
</evidence>
<feature type="domain" description="Thioesterase" evidence="2">
    <location>
        <begin position="56"/>
        <end position="132"/>
    </location>
</feature>
<evidence type="ECO:0000256" key="1">
    <source>
        <dbReference type="ARBA" id="ARBA00022801"/>
    </source>
</evidence>
<accession>A0A545U101</accession>
<name>A0A545U101_9PROT</name>
<dbReference type="RefSeq" id="WP_142894151.1">
    <property type="nucleotide sequence ID" value="NZ_ML660052.1"/>
</dbReference>
<dbReference type="PANTHER" id="PTHR42856">
    <property type="entry name" value="ACYL-COENZYME A THIOESTERASE PAAI"/>
    <property type="match status" value="1"/>
</dbReference>
<dbReference type="CDD" id="cd03443">
    <property type="entry name" value="PaaI_thioesterase"/>
    <property type="match status" value="1"/>
</dbReference>
<dbReference type="NCBIfam" id="TIGR00369">
    <property type="entry name" value="unchar_dom_1"/>
    <property type="match status" value="1"/>
</dbReference>
<comment type="caution">
    <text evidence="3">The sequence shown here is derived from an EMBL/GenBank/DDBJ whole genome shotgun (WGS) entry which is preliminary data.</text>
</comment>
<keyword evidence="4" id="KW-1185">Reference proteome</keyword>
<organism evidence="3 4">
    <name type="scientific">Denitrobaculum tricleocarpae</name>
    <dbReference type="NCBI Taxonomy" id="2591009"/>
    <lineage>
        <taxon>Bacteria</taxon>
        <taxon>Pseudomonadati</taxon>
        <taxon>Pseudomonadota</taxon>
        <taxon>Alphaproteobacteria</taxon>
        <taxon>Rhodospirillales</taxon>
        <taxon>Rhodospirillaceae</taxon>
        <taxon>Denitrobaculum</taxon>
    </lineage>
</organism>
<dbReference type="Proteomes" id="UP000315252">
    <property type="component" value="Unassembled WGS sequence"/>
</dbReference>
<dbReference type="Gene3D" id="3.10.129.10">
    <property type="entry name" value="Hotdog Thioesterase"/>
    <property type="match status" value="1"/>
</dbReference>
<keyword evidence="1" id="KW-0378">Hydrolase</keyword>
<dbReference type="SUPFAM" id="SSF54637">
    <property type="entry name" value="Thioesterase/thiol ester dehydrase-isomerase"/>
    <property type="match status" value="1"/>
</dbReference>
<dbReference type="EMBL" id="VHSH01000001">
    <property type="protein sequence ID" value="TQV83159.1"/>
    <property type="molecule type" value="Genomic_DNA"/>
</dbReference>
<evidence type="ECO:0000259" key="2">
    <source>
        <dbReference type="Pfam" id="PF03061"/>
    </source>
</evidence>
<evidence type="ECO:0000313" key="3">
    <source>
        <dbReference type="EMBL" id="TQV83159.1"/>
    </source>
</evidence>
<dbReference type="Pfam" id="PF03061">
    <property type="entry name" value="4HBT"/>
    <property type="match status" value="1"/>
</dbReference>
<dbReference type="InterPro" id="IPR003736">
    <property type="entry name" value="PAAI_dom"/>
</dbReference>
<dbReference type="InterPro" id="IPR029069">
    <property type="entry name" value="HotDog_dom_sf"/>
</dbReference>
<dbReference type="OrthoDB" id="3477511at2"/>
<dbReference type="InterPro" id="IPR052723">
    <property type="entry name" value="Acyl-CoA_thioesterase_PaaI"/>
</dbReference>
<proteinExistence type="predicted"/>
<gene>
    <name evidence="3" type="ORF">FKG95_00720</name>
</gene>